<reference evidence="1" key="2">
    <citation type="submission" date="2023-01" db="EMBL/GenBank/DDBJ databases">
        <authorList>
            <person name="Sun Q."/>
            <person name="Evtushenko L."/>
        </authorList>
    </citation>
    <scope>NUCLEOTIDE SEQUENCE</scope>
    <source>
        <strain evidence="1">VKM Ac-1069</strain>
    </source>
</reference>
<name>A0A9W6NY36_9PSEU</name>
<gene>
    <name evidence="1" type="ORF">GCM10017577_45060</name>
</gene>
<comment type="caution">
    <text evidence="1">The sequence shown here is derived from an EMBL/GenBank/DDBJ whole genome shotgun (WGS) entry which is preliminary data.</text>
</comment>
<dbReference type="Proteomes" id="UP001143463">
    <property type="component" value="Unassembled WGS sequence"/>
</dbReference>
<proteinExistence type="predicted"/>
<dbReference type="EMBL" id="BSFQ01000021">
    <property type="protein sequence ID" value="GLL13363.1"/>
    <property type="molecule type" value="Genomic_DNA"/>
</dbReference>
<protein>
    <submittedName>
        <fullName evidence="1">Uncharacterized protein</fullName>
    </submittedName>
</protein>
<accession>A0A9W6NY36</accession>
<reference evidence="1" key="1">
    <citation type="journal article" date="2014" name="Int. J. Syst. Evol. Microbiol.">
        <title>Complete genome sequence of Corynebacterium casei LMG S-19264T (=DSM 44701T), isolated from a smear-ripened cheese.</title>
        <authorList>
            <consortium name="US DOE Joint Genome Institute (JGI-PGF)"/>
            <person name="Walter F."/>
            <person name="Albersmeier A."/>
            <person name="Kalinowski J."/>
            <person name="Ruckert C."/>
        </authorList>
    </citation>
    <scope>NUCLEOTIDE SEQUENCE</scope>
    <source>
        <strain evidence="1">VKM Ac-1069</strain>
    </source>
</reference>
<keyword evidence="2" id="KW-1185">Reference proteome</keyword>
<evidence type="ECO:0000313" key="2">
    <source>
        <dbReference type="Proteomes" id="UP001143463"/>
    </source>
</evidence>
<dbReference type="Gene3D" id="6.20.20.10">
    <property type="match status" value="1"/>
</dbReference>
<sequence>MWTLIALALGALVVYVAACAWWPFMACRRCLGTGKKRSPSGKAWRPCPRCGGNGRRVRLGRRIYEIFRTGA</sequence>
<dbReference type="SUPFAM" id="SSF57938">
    <property type="entry name" value="DnaJ/Hsp40 cysteine-rich domain"/>
    <property type="match status" value="1"/>
</dbReference>
<evidence type="ECO:0000313" key="1">
    <source>
        <dbReference type="EMBL" id="GLL13363.1"/>
    </source>
</evidence>
<dbReference type="AlphaFoldDB" id="A0A9W6NY36"/>
<organism evidence="1 2">
    <name type="scientific">Pseudonocardia halophobica</name>
    <dbReference type="NCBI Taxonomy" id="29401"/>
    <lineage>
        <taxon>Bacteria</taxon>
        <taxon>Bacillati</taxon>
        <taxon>Actinomycetota</taxon>
        <taxon>Actinomycetes</taxon>
        <taxon>Pseudonocardiales</taxon>
        <taxon>Pseudonocardiaceae</taxon>
        <taxon>Pseudonocardia</taxon>
    </lineage>
</organism>
<dbReference type="InterPro" id="IPR036410">
    <property type="entry name" value="HSP_DnaJ_Cys-rich_dom_sf"/>
</dbReference>